<dbReference type="Gramene" id="PRQ53080">
    <property type="protein sequence ID" value="PRQ53080"/>
    <property type="gene ID" value="RchiOBHm_Chr2g0162541"/>
</dbReference>
<comment type="caution">
    <text evidence="1">The sequence shown here is derived from an EMBL/GenBank/DDBJ whole genome shotgun (WGS) entry which is preliminary data.</text>
</comment>
<proteinExistence type="predicted"/>
<gene>
    <name evidence="1" type="ORF">RchiOBHm_Chr2g0162541</name>
</gene>
<dbReference type="Proteomes" id="UP000238479">
    <property type="component" value="Chromosome 2"/>
</dbReference>
<reference evidence="1 2" key="1">
    <citation type="journal article" date="2018" name="Nat. Genet.">
        <title>The Rosa genome provides new insights in the design of modern roses.</title>
        <authorList>
            <person name="Bendahmane M."/>
        </authorList>
    </citation>
    <scope>NUCLEOTIDE SEQUENCE [LARGE SCALE GENOMIC DNA]</scope>
    <source>
        <strain evidence="2">cv. Old Blush</strain>
    </source>
</reference>
<name>A0A2P6S312_ROSCH</name>
<evidence type="ECO:0000313" key="2">
    <source>
        <dbReference type="Proteomes" id="UP000238479"/>
    </source>
</evidence>
<keyword evidence="2" id="KW-1185">Reference proteome</keyword>
<organism evidence="1 2">
    <name type="scientific">Rosa chinensis</name>
    <name type="common">China rose</name>
    <dbReference type="NCBI Taxonomy" id="74649"/>
    <lineage>
        <taxon>Eukaryota</taxon>
        <taxon>Viridiplantae</taxon>
        <taxon>Streptophyta</taxon>
        <taxon>Embryophyta</taxon>
        <taxon>Tracheophyta</taxon>
        <taxon>Spermatophyta</taxon>
        <taxon>Magnoliopsida</taxon>
        <taxon>eudicotyledons</taxon>
        <taxon>Gunneridae</taxon>
        <taxon>Pentapetalae</taxon>
        <taxon>rosids</taxon>
        <taxon>fabids</taxon>
        <taxon>Rosales</taxon>
        <taxon>Rosaceae</taxon>
        <taxon>Rosoideae</taxon>
        <taxon>Rosoideae incertae sedis</taxon>
        <taxon>Rosa</taxon>
    </lineage>
</organism>
<sequence length="60" mass="7009">MIRINFLNKHQEGSDLDRAISRSSELDRFSIENQTFRSRYLELQTIISCDSCAGKLILKF</sequence>
<dbReference type="AlphaFoldDB" id="A0A2P6S312"/>
<evidence type="ECO:0000313" key="1">
    <source>
        <dbReference type="EMBL" id="PRQ53080.1"/>
    </source>
</evidence>
<dbReference type="EMBL" id="PDCK01000040">
    <property type="protein sequence ID" value="PRQ53080.1"/>
    <property type="molecule type" value="Genomic_DNA"/>
</dbReference>
<accession>A0A2P6S312</accession>
<protein>
    <submittedName>
        <fullName evidence="1">Uncharacterized protein</fullName>
    </submittedName>
</protein>